<dbReference type="PRINTS" id="PR00173">
    <property type="entry name" value="EDTRNSPORT"/>
</dbReference>
<evidence type="ECO:0000256" key="9">
    <source>
        <dbReference type="SAM" id="Phobius"/>
    </source>
</evidence>
<accession>A0A379IMV5</accession>
<evidence type="ECO:0000256" key="8">
    <source>
        <dbReference type="ARBA" id="ARBA00023136"/>
    </source>
</evidence>
<feature type="transmembrane region" description="Helical" evidence="9">
    <location>
        <begin position="335"/>
        <end position="360"/>
    </location>
</feature>
<keyword evidence="3" id="KW-1003">Cell membrane</keyword>
<feature type="transmembrane region" description="Helical" evidence="9">
    <location>
        <begin position="294"/>
        <end position="315"/>
    </location>
</feature>
<dbReference type="SUPFAM" id="SSF118215">
    <property type="entry name" value="Proton glutamate symport protein"/>
    <property type="match status" value="1"/>
</dbReference>
<name>A0A379IMV5_ECTME</name>
<comment type="subcellular location">
    <subcellularLocation>
        <location evidence="1">Cell membrane</location>
        <topology evidence="1">Multi-pass membrane protein</topology>
    </subcellularLocation>
</comment>
<dbReference type="Gene3D" id="1.10.3860.10">
    <property type="entry name" value="Sodium:dicarboxylate symporter"/>
    <property type="match status" value="1"/>
</dbReference>
<keyword evidence="6" id="KW-0769">Symport</keyword>
<gene>
    <name evidence="10" type="primary">gltP</name>
    <name evidence="10" type="ORF">NCTC10899_00298</name>
</gene>
<dbReference type="FunFam" id="1.10.3860.10:FF:000001">
    <property type="entry name" value="C4-dicarboxylate transport protein"/>
    <property type="match status" value="1"/>
</dbReference>
<feature type="transmembrane region" description="Helical" evidence="9">
    <location>
        <begin position="58"/>
        <end position="76"/>
    </location>
</feature>
<dbReference type="GO" id="GO:0015293">
    <property type="term" value="F:symporter activity"/>
    <property type="evidence" value="ECO:0007669"/>
    <property type="project" value="UniProtKB-KW"/>
</dbReference>
<evidence type="ECO:0000256" key="3">
    <source>
        <dbReference type="ARBA" id="ARBA00022475"/>
    </source>
</evidence>
<evidence type="ECO:0000313" key="10">
    <source>
        <dbReference type="EMBL" id="SUD37542.1"/>
    </source>
</evidence>
<proteinExistence type="predicted"/>
<evidence type="ECO:0000256" key="6">
    <source>
        <dbReference type="ARBA" id="ARBA00022847"/>
    </source>
</evidence>
<keyword evidence="7 9" id="KW-1133">Transmembrane helix</keyword>
<dbReference type="PANTHER" id="PTHR42865">
    <property type="entry name" value="PROTON/GLUTAMATE-ASPARTATE SYMPORTER"/>
    <property type="match status" value="1"/>
</dbReference>
<dbReference type="Pfam" id="PF00375">
    <property type="entry name" value="SDF"/>
    <property type="match status" value="1"/>
</dbReference>
<protein>
    <submittedName>
        <fullName evidence="10">Sodium:dicarboxylate symporter</fullName>
    </submittedName>
</protein>
<feature type="transmembrane region" description="Helical" evidence="9">
    <location>
        <begin position="88"/>
        <end position="107"/>
    </location>
</feature>
<dbReference type="GO" id="GO:0006835">
    <property type="term" value="P:dicarboxylic acid transport"/>
    <property type="evidence" value="ECO:0007669"/>
    <property type="project" value="TreeGrafter"/>
</dbReference>
<sequence length="458" mass="47300">MTHAASLGGVFISALEPVLGAAPQKTAETAPTTTTIRVYNHMSQSNTASPSFLARVPLWQQILFGLVLGVVIGMLFKSVALALAPIGALFLNAIKMLIVPLVFVSLVAGITSMSDSAKLGRISVKTIAIYLITTAFAVSIGLLFGTLFSPGEGMQMVANGTMEAKQAPSLVEILVGLVPTNPVTAFAEGNILQIIVFAIALGLSMNLVGEKAAPTIRLFDSLAEVLYKLTDLVMRFAPIGVFALIAGVVASHGIEVLLPLAGVIGVIYLASLAHLLLIYGGLIGGLARLSPLRFFRGIAPALAVAFSTSSSSGTLPVSIECARKNLGVSQGVAGFVLPVGATINMDGTAIYQGVLALFIAQAFGIDLNAGQYLMIILTATLASIGTAGIPGAGLIMLGLVLSSVGLPLEGVALIAGIDRILDMARTTVNVAGDLMTTTLVARSEKELDREIYNSDNVA</sequence>
<evidence type="ECO:0000256" key="5">
    <source>
        <dbReference type="ARBA" id="ARBA00022692"/>
    </source>
</evidence>
<keyword evidence="8 9" id="KW-0472">Membrane</keyword>
<keyword evidence="4" id="KW-0997">Cell inner membrane</keyword>
<evidence type="ECO:0000256" key="7">
    <source>
        <dbReference type="ARBA" id="ARBA00022989"/>
    </source>
</evidence>
<reference evidence="10 11" key="1">
    <citation type="submission" date="2018-06" db="EMBL/GenBank/DDBJ databases">
        <authorList>
            <consortium name="Pathogen Informatics"/>
            <person name="Doyle S."/>
        </authorList>
    </citation>
    <scope>NUCLEOTIDE SEQUENCE [LARGE SCALE GENOMIC DNA]</scope>
    <source>
        <strain evidence="10 11">NCTC10899</strain>
    </source>
</reference>
<evidence type="ECO:0000313" key="11">
    <source>
        <dbReference type="Proteomes" id="UP000254260"/>
    </source>
</evidence>
<evidence type="ECO:0000256" key="2">
    <source>
        <dbReference type="ARBA" id="ARBA00022448"/>
    </source>
</evidence>
<dbReference type="GO" id="GO:0005886">
    <property type="term" value="C:plasma membrane"/>
    <property type="evidence" value="ECO:0007669"/>
    <property type="project" value="UniProtKB-SubCell"/>
</dbReference>
<keyword evidence="5 9" id="KW-0812">Transmembrane</keyword>
<dbReference type="InterPro" id="IPR001991">
    <property type="entry name" value="Na-dicarboxylate_symporter"/>
</dbReference>
<dbReference type="AlphaFoldDB" id="A0A379IMV5"/>
<evidence type="ECO:0000256" key="4">
    <source>
        <dbReference type="ARBA" id="ARBA00022519"/>
    </source>
</evidence>
<dbReference type="InterPro" id="IPR036458">
    <property type="entry name" value="Na:dicarbo_symporter_sf"/>
</dbReference>
<feature type="transmembrane region" description="Helical" evidence="9">
    <location>
        <begin position="229"/>
        <end position="250"/>
    </location>
</feature>
<evidence type="ECO:0000256" key="1">
    <source>
        <dbReference type="ARBA" id="ARBA00004651"/>
    </source>
</evidence>
<organism evidence="10 11">
    <name type="scientific">Ectopseudomonas mendocina</name>
    <name type="common">Pseudomonas mendocina</name>
    <dbReference type="NCBI Taxonomy" id="300"/>
    <lineage>
        <taxon>Bacteria</taxon>
        <taxon>Pseudomonadati</taxon>
        <taxon>Pseudomonadota</taxon>
        <taxon>Gammaproteobacteria</taxon>
        <taxon>Pseudomonadales</taxon>
        <taxon>Pseudomonadaceae</taxon>
        <taxon>Ectopseudomonas</taxon>
    </lineage>
</organism>
<dbReference type="EMBL" id="UGUU01000001">
    <property type="protein sequence ID" value="SUD37542.1"/>
    <property type="molecule type" value="Genomic_DNA"/>
</dbReference>
<feature type="transmembrane region" description="Helical" evidence="9">
    <location>
        <begin position="191"/>
        <end position="208"/>
    </location>
</feature>
<feature type="transmembrane region" description="Helical" evidence="9">
    <location>
        <begin position="256"/>
        <end position="282"/>
    </location>
</feature>
<feature type="transmembrane region" description="Helical" evidence="9">
    <location>
        <begin position="372"/>
        <end position="389"/>
    </location>
</feature>
<feature type="transmembrane region" description="Helical" evidence="9">
    <location>
        <begin position="127"/>
        <end position="148"/>
    </location>
</feature>
<feature type="transmembrane region" description="Helical" evidence="9">
    <location>
        <begin position="395"/>
        <end position="417"/>
    </location>
</feature>
<dbReference type="InterPro" id="IPR018107">
    <property type="entry name" value="Na-dicarboxylate_symporter_CS"/>
</dbReference>
<dbReference type="PROSITE" id="PS00714">
    <property type="entry name" value="NA_DICARBOXYL_SYMP_2"/>
    <property type="match status" value="1"/>
</dbReference>
<dbReference type="Proteomes" id="UP000254260">
    <property type="component" value="Unassembled WGS sequence"/>
</dbReference>
<dbReference type="PANTHER" id="PTHR42865:SF7">
    <property type="entry name" value="PROTON_GLUTAMATE-ASPARTATE SYMPORTER"/>
    <property type="match status" value="1"/>
</dbReference>
<keyword evidence="2" id="KW-0813">Transport</keyword>